<comment type="cofactor">
    <cofactor evidence="2">
        <name>Zn(2+)</name>
        <dbReference type="ChEBI" id="CHEBI:29105"/>
    </cofactor>
</comment>
<dbReference type="Pfam" id="PF09297">
    <property type="entry name" value="Zn_ribbon_NUD"/>
    <property type="match status" value="1"/>
</dbReference>
<dbReference type="InterPro" id="IPR050241">
    <property type="entry name" value="NAD-cap_RNA_hydrolase_NudC"/>
</dbReference>
<dbReference type="PANTHER" id="PTHR42904">
    <property type="entry name" value="NUDIX HYDROLASE, NUDC SUBFAMILY"/>
    <property type="match status" value="1"/>
</dbReference>
<dbReference type="PROSITE" id="PS00893">
    <property type="entry name" value="NUDIX_BOX"/>
    <property type="match status" value="1"/>
</dbReference>
<dbReference type="Gene3D" id="3.90.79.10">
    <property type="entry name" value="Nucleoside Triphosphate Pyrophosphohydrolase"/>
    <property type="match status" value="1"/>
</dbReference>
<evidence type="ECO:0000256" key="7">
    <source>
        <dbReference type="ARBA" id="ARBA00022842"/>
    </source>
</evidence>
<evidence type="ECO:0000256" key="6">
    <source>
        <dbReference type="ARBA" id="ARBA00022801"/>
    </source>
</evidence>
<comment type="catalytic activity">
    <reaction evidence="9">
        <text>a 5'-end NAD(+)-phospho-ribonucleoside in mRNA + H2O = a 5'-end phospho-adenosine-phospho-ribonucleoside in mRNA + beta-nicotinamide D-ribonucleotide + 2 H(+)</text>
        <dbReference type="Rhea" id="RHEA:60876"/>
        <dbReference type="Rhea" id="RHEA-COMP:15698"/>
        <dbReference type="Rhea" id="RHEA-COMP:15719"/>
        <dbReference type="ChEBI" id="CHEBI:14649"/>
        <dbReference type="ChEBI" id="CHEBI:15377"/>
        <dbReference type="ChEBI" id="CHEBI:15378"/>
        <dbReference type="ChEBI" id="CHEBI:144029"/>
        <dbReference type="ChEBI" id="CHEBI:144051"/>
    </reaction>
    <physiologicalReaction direction="left-to-right" evidence="9">
        <dbReference type="Rhea" id="RHEA:60877"/>
    </physiologicalReaction>
</comment>
<dbReference type="GO" id="GO:0005829">
    <property type="term" value="C:cytosol"/>
    <property type="evidence" value="ECO:0007669"/>
    <property type="project" value="TreeGrafter"/>
</dbReference>
<dbReference type="InterPro" id="IPR015376">
    <property type="entry name" value="Znr_NADH_PPase"/>
</dbReference>
<comment type="cofactor">
    <cofactor evidence="1">
        <name>Mg(2+)</name>
        <dbReference type="ChEBI" id="CHEBI:18420"/>
    </cofactor>
</comment>
<keyword evidence="8" id="KW-0520">NAD</keyword>
<evidence type="ECO:0000256" key="9">
    <source>
        <dbReference type="ARBA" id="ARBA00023679"/>
    </source>
</evidence>
<feature type="domain" description="Nudix hydrolase" evidence="10">
    <location>
        <begin position="168"/>
        <end position="292"/>
    </location>
</feature>
<dbReference type="AlphaFoldDB" id="A0A6L8W4K7"/>
<evidence type="ECO:0000313" key="11">
    <source>
        <dbReference type="EMBL" id="MZR29370.1"/>
    </source>
</evidence>
<dbReference type="GO" id="GO:0019677">
    <property type="term" value="P:NAD+ catabolic process"/>
    <property type="evidence" value="ECO:0007669"/>
    <property type="project" value="TreeGrafter"/>
</dbReference>
<dbReference type="Pfam" id="PF00293">
    <property type="entry name" value="NUDIX"/>
    <property type="match status" value="1"/>
</dbReference>
<comment type="caution">
    <text evidence="11">The sequence shown here is derived from an EMBL/GenBank/DDBJ whole genome shotgun (WGS) entry which is preliminary data.</text>
</comment>
<dbReference type="PANTHER" id="PTHR42904:SF6">
    <property type="entry name" value="NAD-CAPPED RNA HYDROLASE NUDT12"/>
    <property type="match status" value="1"/>
</dbReference>
<comment type="similarity">
    <text evidence="3">Belongs to the Nudix hydrolase family. NudC subfamily.</text>
</comment>
<evidence type="ECO:0000256" key="4">
    <source>
        <dbReference type="ARBA" id="ARBA00012381"/>
    </source>
</evidence>
<dbReference type="PROSITE" id="PS51462">
    <property type="entry name" value="NUDIX"/>
    <property type="match status" value="1"/>
</dbReference>
<accession>A0A6L8W4K7</accession>
<dbReference type="NCBIfam" id="NF001299">
    <property type="entry name" value="PRK00241.1"/>
    <property type="match status" value="1"/>
</dbReference>
<dbReference type="GO" id="GO:0046872">
    <property type="term" value="F:metal ion binding"/>
    <property type="evidence" value="ECO:0007669"/>
    <property type="project" value="UniProtKB-KW"/>
</dbReference>
<sequence length="311" mass="34757">MKKPIVFAGGDLDRASQLRTDPNWIEQKITDPSSRFLPMHQLKALISLKEGARIDWRGYSELQEFIAADANVIFLGIGEEICHFAVDVSTIENPKRPPNEDWGKFIDVRSVAPQLSSGEAGALAQARSMIDWHNRHGFCAVCGIRTQTQEAGYSRKCEDTSCGATHFPRTDPVAIMMVTKGDKCLLGQGINFPGDFYSCLAGFIEPGETIEQGVIREVWEESRIKATNVRYHQSQPWPFPSSLMIGCFAEALNENITVDRTELNDARWFSREEVRMMLEQSTKPTGLRMGGPIALAHQLAKAWVEETEPVA</sequence>
<gene>
    <name evidence="11" type="primary">nudC</name>
    <name evidence="11" type="ORF">GQE98_01860</name>
</gene>
<dbReference type="InterPro" id="IPR015375">
    <property type="entry name" value="NADH_PPase-like_N"/>
</dbReference>
<dbReference type="EC" id="3.6.1.22" evidence="4"/>
<evidence type="ECO:0000259" key="10">
    <source>
        <dbReference type="PROSITE" id="PS51462"/>
    </source>
</evidence>
<keyword evidence="6 11" id="KW-0378">Hydrolase</keyword>
<keyword evidence="12" id="KW-1185">Reference proteome</keyword>
<proteinExistence type="inferred from homology"/>
<dbReference type="InterPro" id="IPR000086">
    <property type="entry name" value="NUDIX_hydrolase_dom"/>
</dbReference>
<evidence type="ECO:0000256" key="8">
    <source>
        <dbReference type="ARBA" id="ARBA00023027"/>
    </source>
</evidence>
<evidence type="ECO:0000256" key="5">
    <source>
        <dbReference type="ARBA" id="ARBA00022723"/>
    </source>
</evidence>
<protein>
    <recommendedName>
        <fullName evidence="4">NAD(+) diphosphatase</fullName>
        <ecNumber evidence="4">3.6.1.22</ecNumber>
    </recommendedName>
</protein>
<dbReference type="Proteomes" id="UP000476030">
    <property type="component" value="Unassembled WGS sequence"/>
</dbReference>
<keyword evidence="7" id="KW-0460">Magnesium</keyword>
<dbReference type="InterPro" id="IPR049734">
    <property type="entry name" value="NudC-like_C"/>
</dbReference>
<name>A0A6L8W4K7_9PROT</name>
<dbReference type="InterPro" id="IPR020084">
    <property type="entry name" value="NUDIX_hydrolase_CS"/>
</dbReference>
<dbReference type="RefSeq" id="WP_161313848.1">
    <property type="nucleotide sequence ID" value="NZ_WTUW01000001.1"/>
</dbReference>
<organism evidence="11 12">
    <name type="scientific">Sneathiella litorea</name>
    <dbReference type="NCBI Taxonomy" id="2606216"/>
    <lineage>
        <taxon>Bacteria</taxon>
        <taxon>Pseudomonadati</taxon>
        <taxon>Pseudomonadota</taxon>
        <taxon>Alphaproteobacteria</taxon>
        <taxon>Sneathiellales</taxon>
        <taxon>Sneathiellaceae</taxon>
        <taxon>Sneathiella</taxon>
    </lineage>
</organism>
<evidence type="ECO:0000256" key="3">
    <source>
        <dbReference type="ARBA" id="ARBA00009595"/>
    </source>
</evidence>
<dbReference type="CDD" id="cd03429">
    <property type="entry name" value="NUDIX_NADH_pyrophosphatase_Nudt13"/>
    <property type="match status" value="1"/>
</dbReference>
<reference evidence="11 12" key="1">
    <citation type="submission" date="2019-12" db="EMBL/GenBank/DDBJ databases">
        <title>Snethiella sp. nov. sp. isolated from sea sand.</title>
        <authorList>
            <person name="Kim J."/>
            <person name="Jeong S.E."/>
            <person name="Jung H.S."/>
            <person name="Jeon C.O."/>
        </authorList>
    </citation>
    <scope>NUCLEOTIDE SEQUENCE [LARGE SCALE GENOMIC DNA]</scope>
    <source>
        <strain evidence="11 12">DP05</strain>
    </source>
</reference>
<evidence type="ECO:0000313" key="12">
    <source>
        <dbReference type="Proteomes" id="UP000476030"/>
    </source>
</evidence>
<dbReference type="GO" id="GO:0006742">
    <property type="term" value="P:NADP+ catabolic process"/>
    <property type="evidence" value="ECO:0007669"/>
    <property type="project" value="TreeGrafter"/>
</dbReference>
<dbReference type="Gene3D" id="3.90.79.20">
    <property type="match status" value="1"/>
</dbReference>
<keyword evidence="5" id="KW-0479">Metal-binding</keyword>
<dbReference type="InterPro" id="IPR015797">
    <property type="entry name" value="NUDIX_hydrolase-like_dom_sf"/>
</dbReference>
<dbReference type="Pfam" id="PF09296">
    <property type="entry name" value="NUDIX-like"/>
    <property type="match status" value="1"/>
</dbReference>
<dbReference type="EMBL" id="WTUW01000001">
    <property type="protein sequence ID" value="MZR29370.1"/>
    <property type="molecule type" value="Genomic_DNA"/>
</dbReference>
<dbReference type="SUPFAM" id="SSF55811">
    <property type="entry name" value="Nudix"/>
    <property type="match status" value="1"/>
</dbReference>
<evidence type="ECO:0000256" key="1">
    <source>
        <dbReference type="ARBA" id="ARBA00001946"/>
    </source>
</evidence>
<dbReference type="GO" id="GO:0035529">
    <property type="term" value="F:NADH pyrophosphatase activity"/>
    <property type="evidence" value="ECO:0007669"/>
    <property type="project" value="TreeGrafter"/>
</dbReference>
<evidence type="ECO:0000256" key="2">
    <source>
        <dbReference type="ARBA" id="ARBA00001947"/>
    </source>
</evidence>